<keyword evidence="2" id="KW-1185">Reference proteome</keyword>
<evidence type="ECO:0000313" key="1">
    <source>
        <dbReference type="EMBL" id="CAL1534281.1"/>
    </source>
</evidence>
<dbReference type="Proteomes" id="UP001497497">
    <property type="component" value="Unassembled WGS sequence"/>
</dbReference>
<dbReference type="Gene3D" id="3.80.10.10">
    <property type="entry name" value="Ribonuclease Inhibitor"/>
    <property type="match status" value="1"/>
</dbReference>
<protein>
    <submittedName>
        <fullName evidence="1">Uncharacterized protein</fullName>
    </submittedName>
</protein>
<feature type="non-terminal residue" evidence="1">
    <location>
        <position position="1"/>
    </location>
</feature>
<gene>
    <name evidence="1" type="ORF">GSLYS_00008241001</name>
</gene>
<sequence length="113" mass="13385">NGLSIYRELRVLTELQKFTGISCIAMDYDVISELLIKTWVTGCQNLSFIYLYADEYVHRTQVITCETWESLVNSHPKLLVEFRAFSFQDSKEMPYMLSPEIPLFKLSWDRYKE</sequence>
<evidence type="ECO:0000313" key="2">
    <source>
        <dbReference type="Proteomes" id="UP001497497"/>
    </source>
</evidence>
<dbReference type="AlphaFoldDB" id="A0AAV2HPM1"/>
<feature type="non-terminal residue" evidence="1">
    <location>
        <position position="113"/>
    </location>
</feature>
<organism evidence="1 2">
    <name type="scientific">Lymnaea stagnalis</name>
    <name type="common">Great pond snail</name>
    <name type="synonym">Helix stagnalis</name>
    <dbReference type="NCBI Taxonomy" id="6523"/>
    <lineage>
        <taxon>Eukaryota</taxon>
        <taxon>Metazoa</taxon>
        <taxon>Spiralia</taxon>
        <taxon>Lophotrochozoa</taxon>
        <taxon>Mollusca</taxon>
        <taxon>Gastropoda</taxon>
        <taxon>Heterobranchia</taxon>
        <taxon>Euthyneura</taxon>
        <taxon>Panpulmonata</taxon>
        <taxon>Hygrophila</taxon>
        <taxon>Lymnaeoidea</taxon>
        <taxon>Lymnaeidae</taxon>
        <taxon>Lymnaea</taxon>
    </lineage>
</organism>
<reference evidence="1 2" key="1">
    <citation type="submission" date="2024-04" db="EMBL/GenBank/DDBJ databases">
        <authorList>
            <consortium name="Genoscope - CEA"/>
            <person name="William W."/>
        </authorList>
    </citation>
    <scope>NUCLEOTIDE SEQUENCE [LARGE SCALE GENOMIC DNA]</scope>
</reference>
<accession>A0AAV2HPM1</accession>
<dbReference type="EMBL" id="CAXITT010000166">
    <property type="protein sequence ID" value="CAL1534281.1"/>
    <property type="molecule type" value="Genomic_DNA"/>
</dbReference>
<dbReference type="InterPro" id="IPR032675">
    <property type="entry name" value="LRR_dom_sf"/>
</dbReference>
<comment type="caution">
    <text evidence="1">The sequence shown here is derived from an EMBL/GenBank/DDBJ whole genome shotgun (WGS) entry which is preliminary data.</text>
</comment>
<proteinExistence type="predicted"/>
<name>A0AAV2HPM1_LYMST</name>